<dbReference type="InterPro" id="IPR003114">
    <property type="entry name" value="Phox_assoc"/>
</dbReference>
<dbReference type="EMBL" id="JAVHJS010000017">
    <property type="protein sequence ID" value="KAK2831237.1"/>
    <property type="molecule type" value="Genomic_DNA"/>
</dbReference>
<sequence>MPEENVLTGRSYNNSNNFSFQYVESAFAMDQPEHLSPSMMAVSEFMVQRKLLVFGIFMAWVVLFHLLINVWLLCVFTSLLVVIGGWLGSQALLESESVIHLERFIKLDEMPASEDSEMHLDDEIQNMVCKIIRDFVSSWYNTISTEREFENEIHNAMISMAMELKLRAKKVDRKALTLRILDLCGCHLQCYTKAKEIMDGKEDQDQSLSANESLWQAYSMFCVPHPALQSSAMEVNYARAIVDSLLHVLVPPPHLETRTGRFVVCELITCNVLLPLIAKLSDPDWLNMLIVNVFTRSKPIEPEKTTSPPTMVLNEVNSQDVEVPSSLTLKVKSDSPSTTDAPTPELTNLDVLDSADLDCLQNKEDEGPIQLFSSEHPGFISKEYLQLGKSNPFYQETDSDLESPLNDFKRSSLESLVLIGTEEETSEAVTEYPSLADGIMYPKDEFQFCSNAPKVVVSEIQEQSSDTTDGVDELSSSFCALQELETGNMKAEMSGMEKSGVMNTTGLTLSEPLQASSPSARSIPLSPFTFEPLSSPEGPVIIQNLRITGTITAKEHRGTGSHPYTLYTVKYETAVDTENPGTLQPVAYHMVNRRYSEFLNLQTRLEEKPELRKIIKHVKGPKKIFPDLPFGNMDSDRVEARKSLLETFLKQLCAIPETANSEEMQEFLALNTDARIAFVKKPFIVSRIDKIVVNAIVDTLKTAFPRSEPQSPTDEMDAEIDGRLSSDRKSKSRMRFASKIAPALNVSDMKPKVLYCFGEGSTVFNGLTMNSLESFILERERFVSKAPLRDADGERDVCLSAKGDTEPCTCSKRKLYNVDPNHRETELADMALNVLCLLMKDQWSWLCTENIQRSIRLLFGTLIERWLEVGVANLTCMQYWVTYLRVLQHAVWPGGNLPVRPRPQRTQQQKDDTKQQSLQCLMNLLPDLVSDILGSEKYKHSWQVVLDSLQDSTINRHLVYCVWDVLLEFLIPELSDDDFQKMLLQSLSKNAEKLPS</sequence>
<dbReference type="AlphaFoldDB" id="A0AA88SAU4"/>
<dbReference type="InterPro" id="IPR036871">
    <property type="entry name" value="PX_dom_sf"/>
</dbReference>
<dbReference type="SMART" id="SM00312">
    <property type="entry name" value="PX"/>
    <property type="match status" value="1"/>
</dbReference>
<feature type="transmembrane region" description="Helical" evidence="3">
    <location>
        <begin position="54"/>
        <end position="87"/>
    </location>
</feature>
<dbReference type="InterPro" id="IPR037909">
    <property type="entry name" value="SNX19_PX"/>
</dbReference>
<comment type="caution">
    <text evidence="6">The sequence shown here is derived from an EMBL/GenBank/DDBJ whole genome shotgun (WGS) entry which is preliminary data.</text>
</comment>
<evidence type="ECO:0000259" key="5">
    <source>
        <dbReference type="PROSITE" id="PS51207"/>
    </source>
</evidence>
<keyword evidence="7" id="KW-1185">Reference proteome</keyword>
<evidence type="ECO:0000259" key="4">
    <source>
        <dbReference type="PROSITE" id="PS50195"/>
    </source>
</evidence>
<evidence type="ECO:0000256" key="1">
    <source>
        <dbReference type="ARBA" id="ARBA00010883"/>
    </source>
</evidence>
<dbReference type="PROSITE" id="PS50195">
    <property type="entry name" value="PX"/>
    <property type="match status" value="1"/>
</dbReference>
<organism evidence="6 7">
    <name type="scientific">Tachysurus vachellii</name>
    <name type="common">Darkbarbel catfish</name>
    <name type="synonym">Pelteobagrus vachellii</name>
    <dbReference type="NCBI Taxonomy" id="175792"/>
    <lineage>
        <taxon>Eukaryota</taxon>
        <taxon>Metazoa</taxon>
        <taxon>Chordata</taxon>
        <taxon>Craniata</taxon>
        <taxon>Vertebrata</taxon>
        <taxon>Euteleostomi</taxon>
        <taxon>Actinopterygii</taxon>
        <taxon>Neopterygii</taxon>
        <taxon>Teleostei</taxon>
        <taxon>Ostariophysi</taxon>
        <taxon>Siluriformes</taxon>
        <taxon>Bagridae</taxon>
        <taxon>Tachysurus</taxon>
    </lineage>
</organism>
<dbReference type="Pfam" id="PF00787">
    <property type="entry name" value="PX"/>
    <property type="match status" value="1"/>
</dbReference>
<dbReference type="Pfam" id="PF08628">
    <property type="entry name" value="Nexin_C"/>
    <property type="match status" value="1"/>
</dbReference>
<proteinExistence type="inferred from homology"/>
<evidence type="ECO:0000313" key="7">
    <source>
        <dbReference type="Proteomes" id="UP001187315"/>
    </source>
</evidence>
<dbReference type="SMART" id="SM00313">
    <property type="entry name" value="PXA"/>
    <property type="match status" value="1"/>
</dbReference>
<dbReference type="InterPro" id="IPR001683">
    <property type="entry name" value="PX_dom"/>
</dbReference>
<dbReference type="CDD" id="cd06893">
    <property type="entry name" value="PX_SNX19"/>
    <property type="match status" value="1"/>
</dbReference>
<dbReference type="GO" id="GO:0035091">
    <property type="term" value="F:phosphatidylinositol binding"/>
    <property type="evidence" value="ECO:0007669"/>
    <property type="project" value="InterPro"/>
</dbReference>
<keyword evidence="3" id="KW-1133">Transmembrane helix</keyword>
<protein>
    <recommendedName>
        <fullName evidence="8">Sorting nexin 19</fullName>
    </recommendedName>
</protein>
<reference evidence="6" key="1">
    <citation type="submission" date="2023-08" db="EMBL/GenBank/DDBJ databases">
        <title>Pelteobagrus vachellii genome.</title>
        <authorList>
            <person name="Liu H."/>
        </authorList>
    </citation>
    <scope>NUCLEOTIDE SEQUENCE</scope>
    <source>
        <strain evidence="6">PRFRI_2022a</strain>
        <tissue evidence="6">Muscle</tissue>
    </source>
</reference>
<accession>A0AA88SAU4</accession>
<dbReference type="Gene3D" id="3.30.1520.10">
    <property type="entry name" value="Phox-like domain"/>
    <property type="match status" value="1"/>
</dbReference>
<name>A0AA88SAU4_TACVA</name>
<evidence type="ECO:0000256" key="2">
    <source>
        <dbReference type="SAM" id="MobiDB-lite"/>
    </source>
</evidence>
<dbReference type="Pfam" id="PF02194">
    <property type="entry name" value="PXA"/>
    <property type="match status" value="1"/>
</dbReference>
<feature type="compositionally biased region" description="Basic and acidic residues" evidence="2">
    <location>
        <begin position="720"/>
        <end position="729"/>
    </location>
</feature>
<evidence type="ECO:0000313" key="6">
    <source>
        <dbReference type="EMBL" id="KAK2831237.1"/>
    </source>
</evidence>
<dbReference type="InterPro" id="IPR013937">
    <property type="entry name" value="Sorting_nexin_C"/>
</dbReference>
<feature type="region of interest" description="Disordered" evidence="2">
    <location>
        <begin position="705"/>
        <end position="731"/>
    </location>
</feature>
<dbReference type="PROSITE" id="PS51207">
    <property type="entry name" value="PXA"/>
    <property type="match status" value="1"/>
</dbReference>
<keyword evidence="3" id="KW-0472">Membrane</keyword>
<dbReference type="PANTHER" id="PTHR22775:SF50">
    <property type="entry name" value="SORTING NEXIN 19B"/>
    <property type="match status" value="1"/>
</dbReference>
<evidence type="ECO:0000256" key="3">
    <source>
        <dbReference type="SAM" id="Phobius"/>
    </source>
</evidence>
<comment type="similarity">
    <text evidence="1">Belongs to the sorting nexin family.</text>
</comment>
<evidence type="ECO:0008006" key="8">
    <source>
        <dbReference type="Google" id="ProtNLM"/>
    </source>
</evidence>
<dbReference type="PANTHER" id="PTHR22775">
    <property type="entry name" value="SORTING NEXIN"/>
    <property type="match status" value="1"/>
</dbReference>
<dbReference type="SUPFAM" id="SSF64268">
    <property type="entry name" value="PX domain"/>
    <property type="match status" value="1"/>
</dbReference>
<gene>
    <name evidence="6" type="ORF">Q7C36_016323</name>
</gene>
<feature type="domain" description="PX" evidence="4">
    <location>
        <begin position="545"/>
        <end position="675"/>
    </location>
</feature>
<dbReference type="Proteomes" id="UP001187315">
    <property type="component" value="Unassembled WGS sequence"/>
</dbReference>
<feature type="domain" description="PXA" evidence="5">
    <location>
        <begin position="117"/>
        <end position="298"/>
    </location>
</feature>
<keyword evidence="3" id="KW-0812">Transmembrane</keyword>